<proteinExistence type="predicted"/>
<organism evidence="3 4">
    <name type="scientific">Gordonia malaquae NBRC 108250</name>
    <dbReference type="NCBI Taxonomy" id="1223542"/>
    <lineage>
        <taxon>Bacteria</taxon>
        <taxon>Bacillati</taxon>
        <taxon>Actinomycetota</taxon>
        <taxon>Actinomycetes</taxon>
        <taxon>Mycobacteriales</taxon>
        <taxon>Gordoniaceae</taxon>
        <taxon>Gordonia</taxon>
    </lineage>
</organism>
<dbReference type="Gene3D" id="3.30.9.10">
    <property type="entry name" value="D-Amino Acid Oxidase, subunit A, domain 2"/>
    <property type="match status" value="1"/>
</dbReference>
<accession>M3UYQ1</accession>
<feature type="domain" description="FAD dependent oxidoreductase" evidence="2">
    <location>
        <begin position="8"/>
        <end position="396"/>
    </location>
</feature>
<reference evidence="3 4" key="1">
    <citation type="submission" date="2013-02" db="EMBL/GenBank/DDBJ databases">
        <title>Whole genome shotgun sequence of Gordonia malaquae NBRC 108250.</title>
        <authorList>
            <person name="Yoshida I."/>
            <person name="Hosoyama A."/>
            <person name="Tsuchikane K."/>
            <person name="Ando Y."/>
            <person name="Baba S."/>
            <person name="Ohji S."/>
            <person name="Hamada M."/>
            <person name="Tamura T."/>
            <person name="Yamazoe A."/>
            <person name="Yamazaki S."/>
            <person name="Fujita N."/>
        </authorList>
    </citation>
    <scope>NUCLEOTIDE SEQUENCE [LARGE SCALE GENOMIC DNA]</scope>
    <source>
        <strain evidence="3 4">NBRC 108250</strain>
    </source>
</reference>
<dbReference type="SUPFAM" id="SSF51905">
    <property type="entry name" value="FAD/NAD(P)-binding domain"/>
    <property type="match status" value="1"/>
</dbReference>
<comment type="caution">
    <text evidence="3">The sequence shown here is derived from an EMBL/GenBank/DDBJ whole genome shotgun (WGS) entry which is preliminary data.</text>
</comment>
<evidence type="ECO:0000313" key="3">
    <source>
        <dbReference type="EMBL" id="GAC81037.1"/>
    </source>
</evidence>
<dbReference type="Proteomes" id="UP000035009">
    <property type="component" value="Unassembled WGS sequence"/>
</dbReference>
<keyword evidence="4" id="KW-1185">Reference proteome</keyword>
<evidence type="ECO:0000259" key="2">
    <source>
        <dbReference type="Pfam" id="PF01266"/>
    </source>
</evidence>
<name>M3UYQ1_GORML</name>
<gene>
    <name evidence="3" type="ORF">GM1_026_00050</name>
</gene>
<dbReference type="Pfam" id="PF01266">
    <property type="entry name" value="DAO"/>
    <property type="match status" value="1"/>
</dbReference>
<dbReference type="OrthoDB" id="9806257at2"/>
<dbReference type="GO" id="GO:0016491">
    <property type="term" value="F:oxidoreductase activity"/>
    <property type="evidence" value="ECO:0007669"/>
    <property type="project" value="UniProtKB-KW"/>
</dbReference>
<sequence>MTAAPTSVAVVGAGMVGLSTAWFLQDHGVDVTVVDSVGPAAGASWGNAGWITPTLSTPLTDPSMLTYGLRSLLSPTSPLYIPPRPDPKLFGFLARMARNSTTARWKAGVRALAEINREALDAFDAMADGGVDGPIEAADDFLFAYTDPAGPQGMVDEGRKITSLGQQVDIDLISADEARARAPMLTEKIRGALVLRGQRFLNPPDYVAAVADSFVARGGTLRTGTTITSVDDRGVRVRIAGPTMDESFDSVVVATGVGLPALTKQYGVTTRVRAGRGYSFAVDVDDLPPGPVYFPGSSVVCTPLGDRMRIAGMMEFGRHGDPVDQRRIGAIVESVRPLLRGVSLDDRREEWVGSRPCTQDGLPIVGRTRSPRVFVAGGHAMEGMTLGPATGRLLAETICTGVTPSALTGFDPLR</sequence>
<dbReference type="PANTHER" id="PTHR13847:SF289">
    <property type="entry name" value="GLYCINE OXIDASE"/>
    <property type="match status" value="1"/>
</dbReference>
<dbReference type="AlphaFoldDB" id="M3UYQ1"/>
<dbReference type="GO" id="GO:0005737">
    <property type="term" value="C:cytoplasm"/>
    <property type="evidence" value="ECO:0007669"/>
    <property type="project" value="TreeGrafter"/>
</dbReference>
<keyword evidence="1" id="KW-0560">Oxidoreductase</keyword>
<evidence type="ECO:0000313" key="4">
    <source>
        <dbReference type="Proteomes" id="UP000035009"/>
    </source>
</evidence>
<dbReference type="EMBL" id="BAOP01000026">
    <property type="protein sequence ID" value="GAC81037.1"/>
    <property type="molecule type" value="Genomic_DNA"/>
</dbReference>
<evidence type="ECO:0000256" key="1">
    <source>
        <dbReference type="ARBA" id="ARBA00023002"/>
    </source>
</evidence>
<dbReference type="InterPro" id="IPR036188">
    <property type="entry name" value="FAD/NAD-bd_sf"/>
</dbReference>
<dbReference type="eggNOG" id="COG0665">
    <property type="taxonomic scope" value="Bacteria"/>
</dbReference>
<dbReference type="PANTHER" id="PTHR13847">
    <property type="entry name" value="SARCOSINE DEHYDROGENASE-RELATED"/>
    <property type="match status" value="1"/>
</dbReference>
<dbReference type="SUPFAM" id="SSF54373">
    <property type="entry name" value="FAD-linked reductases, C-terminal domain"/>
    <property type="match status" value="1"/>
</dbReference>
<dbReference type="InterPro" id="IPR006076">
    <property type="entry name" value="FAD-dep_OxRdtase"/>
</dbReference>
<dbReference type="STRING" id="410332.SAMN04488550_0715"/>
<dbReference type="RefSeq" id="WP_008380494.1">
    <property type="nucleotide sequence ID" value="NZ_BAOP01000026.1"/>
</dbReference>
<protein>
    <submittedName>
        <fullName evidence="3">Putative oxidoreductase</fullName>
    </submittedName>
</protein>
<dbReference type="Gene3D" id="3.50.50.60">
    <property type="entry name" value="FAD/NAD(P)-binding domain"/>
    <property type="match status" value="2"/>
</dbReference>